<dbReference type="AlphaFoldDB" id="A0A2S6NM38"/>
<comment type="caution">
    <text evidence="1">The sequence shown here is derived from an EMBL/GenBank/DDBJ whole genome shotgun (WGS) entry which is preliminary data.</text>
</comment>
<accession>A0A2S6NM38</accession>
<dbReference type="Proteomes" id="UP000239724">
    <property type="component" value="Unassembled WGS sequence"/>
</dbReference>
<evidence type="ECO:0000313" key="2">
    <source>
        <dbReference type="Proteomes" id="UP000239724"/>
    </source>
</evidence>
<name>A0A2S6NM38_RHOGL</name>
<evidence type="ECO:0000313" key="1">
    <source>
        <dbReference type="EMBL" id="PPQ36864.1"/>
    </source>
</evidence>
<sequence>MDSVHSTAWGRRRHRDAHLRSIGALACAGAVLFAATQGRAQTAPAPNPFRTVNLNYVYAADLGFGGYSLAGLTANVYTLPLSYSLHGILPDGWTLRLLSPIQLGVYSLNLTDTNGARISINQKSLGLVPGAELDIPLGGRTVVKPFAQFGVVGAFGDDVGNPWAYVFLGGARAISEWHVGETTLSLGNAVVYAGDETVGSGFSEHYVSLQLGGEVRHPLGFSVGNLEPDLGVYANYYYYPAPLQFSRFLEPPLKVENQVEFGFSVGSASPFKLLWLSNPRIGAGVVFGSGLTVWHINFGFPF</sequence>
<protein>
    <submittedName>
        <fullName evidence="1">Uncharacterized protein</fullName>
    </submittedName>
</protein>
<keyword evidence="2" id="KW-1185">Reference proteome</keyword>
<reference evidence="1 2" key="1">
    <citation type="journal article" date="2018" name="Arch. Microbiol.">
        <title>New insights into the metabolic potential of the phototrophic purple bacterium Rhodopila globiformis DSM 161(T) from its draft genome sequence and evidence for a vanadium-dependent nitrogenase.</title>
        <authorList>
            <person name="Imhoff J.F."/>
            <person name="Rahn T."/>
            <person name="Kunzel S."/>
            <person name="Neulinger S.C."/>
        </authorList>
    </citation>
    <scope>NUCLEOTIDE SEQUENCE [LARGE SCALE GENOMIC DNA]</scope>
    <source>
        <strain evidence="1 2">DSM 161</strain>
    </source>
</reference>
<gene>
    <name evidence="1" type="ORF">CCS01_04085</name>
</gene>
<organism evidence="1 2">
    <name type="scientific">Rhodopila globiformis</name>
    <name type="common">Rhodopseudomonas globiformis</name>
    <dbReference type="NCBI Taxonomy" id="1071"/>
    <lineage>
        <taxon>Bacteria</taxon>
        <taxon>Pseudomonadati</taxon>
        <taxon>Pseudomonadota</taxon>
        <taxon>Alphaproteobacteria</taxon>
        <taxon>Acetobacterales</taxon>
        <taxon>Acetobacteraceae</taxon>
        <taxon>Rhodopila</taxon>
    </lineage>
</organism>
<proteinExistence type="predicted"/>
<dbReference type="EMBL" id="NHRY01000053">
    <property type="protein sequence ID" value="PPQ36864.1"/>
    <property type="molecule type" value="Genomic_DNA"/>
</dbReference>